<dbReference type="PROSITE" id="PS50231">
    <property type="entry name" value="RICIN_B_LECTIN"/>
    <property type="match status" value="1"/>
</dbReference>
<evidence type="ECO:0000313" key="3">
    <source>
        <dbReference type="EMBL" id="MFI9100531.1"/>
    </source>
</evidence>
<name>A0ABW8C553_9ACTN</name>
<dbReference type="InterPro" id="IPR000772">
    <property type="entry name" value="Ricin_B_lectin"/>
</dbReference>
<evidence type="ECO:0000313" key="4">
    <source>
        <dbReference type="Proteomes" id="UP001614394"/>
    </source>
</evidence>
<protein>
    <submittedName>
        <fullName evidence="3">Ricin-type beta-trefoil lectin domain protein</fullName>
    </submittedName>
</protein>
<accession>A0ABW8C553</accession>
<sequence>MSHRNDLSDTSELSDAQLAELVLEQRPEVAEAIAELRRRHLPRVRAYAGLCCSDDASAQELADRAFVLALGEAGSGEGPRGPWRLRVLDLVHRAAAEWLHDGRADRLGELYAAHLRGDESCQAPGSHAPRSSPAPTGDAAGRGVLAQAFAALVPRVQRILWYAVVERESDADVALFAGEMRHVVQAQATKARDAYREAVLCAFLERAAEPACSGFRRMLEAAARRSYARHHAELAAHLARCAGCEAALGALIDIEERPGPTVSAGVLGWDSDSYARGVPSEATAVDRGPSDTVPGVRSRLLPGFCLRTCAGFQLMLAVALVVGIAVSSDVAPSRGRHGTGTLRAGGGDGLATAVGLKPPTAPSRSVSPLLPLPRRPSPSTRSASAGPPTSTLSPVSSPSAAPATLGPVFTPLVNLATGRCLDMPEGDYWMGEDVVTRPCRPGSVTQQWRLTSRGVVQNAADTSYCLDSRGYVESVGIWRCRAVDDPETGVNMRFLVDSAGRLRPVGDAGFAVAEGDGTDGWGVRFVPVAENRPDQRWYAQ</sequence>
<dbReference type="Pfam" id="PF00652">
    <property type="entry name" value="Ricin_B_lectin"/>
    <property type="match status" value="1"/>
</dbReference>
<dbReference type="RefSeq" id="WP_399645827.1">
    <property type="nucleotide sequence ID" value="NZ_JBITYG010000002.1"/>
</dbReference>
<evidence type="ECO:0000259" key="2">
    <source>
        <dbReference type="SMART" id="SM00458"/>
    </source>
</evidence>
<keyword evidence="4" id="KW-1185">Reference proteome</keyword>
<gene>
    <name evidence="3" type="ORF">ACIGXA_08385</name>
</gene>
<dbReference type="Gene3D" id="2.80.10.50">
    <property type="match status" value="1"/>
</dbReference>
<feature type="region of interest" description="Disordered" evidence="1">
    <location>
        <begin position="330"/>
        <end position="400"/>
    </location>
</feature>
<dbReference type="InterPro" id="IPR035992">
    <property type="entry name" value="Ricin_B-like_lectins"/>
</dbReference>
<evidence type="ECO:0000256" key="1">
    <source>
        <dbReference type="SAM" id="MobiDB-lite"/>
    </source>
</evidence>
<reference evidence="3 4" key="1">
    <citation type="submission" date="2024-10" db="EMBL/GenBank/DDBJ databases">
        <title>The Natural Products Discovery Center: Release of the First 8490 Sequenced Strains for Exploring Actinobacteria Biosynthetic Diversity.</title>
        <authorList>
            <person name="Kalkreuter E."/>
            <person name="Kautsar S.A."/>
            <person name="Yang D."/>
            <person name="Bader C.D."/>
            <person name="Teijaro C.N."/>
            <person name="Fluegel L."/>
            <person name="Davis C.M."/>
            <person name="Simpson J.R."/>
            <person name="Lauterbach L."/>
            <person name="Steele A.D."/>
            <person name="Gui C."/>
            <person name="Meng S."/>
            <person name="Li G."/>
            <person name="Viehrig K."/>
            <person name="Ye F."/>
            <person name="Su P."/>
            <person name="Kiefer A.F."/>
            <person name="Nichols A."/>
            <person name="Cepeda A.J."/>
            <person name="Yan W."/>
            <person name="Fan B."/>
            <person name="Jiang Y."/>
            <person name="Adhikari A."/>
            <person name="Zheng C.-J."/>
            <person name="Schuster L."/>
            <person name="Cowan T.M."/>
            <person name="Smanski M.J."/>
            <person name="Chevrette M.G."/>
            <person name="De Carvalho L.P.S."/>
            <person name="Shen B."/>
        </authorList>
    </citation>
    <scope>NUCLEOTIDE SEQUENCE [LARGE SCALE GENOMIC DNA]</scope>
    <source>
        <strain evidence="3 4">NPDC053399</strain>
    </source>
</reference>
<organism evidence="3 4">
    <name type="scientific">Streptomyces fildesensis</name>
    <dbReference type="NCBI Taxonomy" id="375757"/>
    <lineage>
        <taxon>Bacteria</taxon>
        <taxon>Bacillati</taxon>
        <taxon>Actinomycetota</taxon>
        <taxon>Actinomycetes</taxon>
        <taxon>Kitasatosporales</taxon>
        <taxon>Streptomycetaceae</taxon>
        <taxon>Streptomyces</taxon>
    </lineage>
</organism>
<proteinExistence type="predicted"/>
<feature type="compositionally biased region" description="Low complexity" evidence="1">
    <location>
        <begin position="377"/>
        <end position="400"/>
    </location>
</feature>
<dbReference type="Proteomes" id="UP001614394">
    <property type="component" value="Unassembled WGS sequence"/>
</dbReference>
<dbReference type="SUPFAM" id="SSF50370">
    <property type="entry name" value="Ricin B-like lectins"/>
    <property type="match status" value="1"/>
</dbReference>
<feature type="domain" description="Ricin B lectin" evidence="2">
    <location>
        <begin position="406"/>
        <end position="540"/>
    </location>
</feature>
<dbReference type="SMART" id="SM00458">
    <property type="entry name" value="RICIN"/>
    <property type="match status" value="1"/>
</dbReference>
<dbReference type="EMBL" id="JBITYG010000002">
    <property type="protein sequence ID" value="MFI9100531.1"/>
    <property type="molecule type" value="Genomic_DNA"/>
</dbReference>
<comment type="caution">
    <text evidence="3">The sequence shown here is derived from an EMBL/GenBank/DDBJ whole genome shotgun (WGS) entry which is preliminary data.</text>
</comment>